<dbReference type="PIRSF" id="PIRSF004553">
    <property type="entry name" value="CHP00095"/>
    <property type="match status" value="1"/>
</dbReference>
<dbReference type="Pfam" id="PF03602">
    <property type="entry name" value="Cons_hypoth95"/>
    <property type="match status" value="1"/>
</dbReference>
<evidence type="ECO:0000256" key="8">
    <source>
        <dbReference type="PIRNR" id="PIRNR004553"/>
    </source>
</evidence>
<dbReference type="GO" id="GO:0052913">
    <property type="term" value="F:16S rRNA (guanine(966)-N(2))-methyltransferase activity"/>
    <property type="evidence" value="ECO:0007669"/>
    <property type="project" value="UniProtKB-EC"/>
</dbReference>
<evidence type="ECO:0000256" key="7">
    <source>
        <dbReference type="ARBA" id="ARBA00048326"/>
    </source>
</evidence>
<accession>A0A4R3LID0</accession>
<dbReference type="InterPro" id="IPR029063">
    <property type="entry name" value="SAM-dependent_MTases_sf"/>
</dbReference>
<comment type="similarity">
    <text evidence="2 8">Belongs to the methyltransferase superfamily. RsmD family.</text>
</comment>
<dbReference type="PANTHER" id="PTHR43542">
    <property type="entry name" value="METHYLTRANSFERASE"/>
    <property type="match status" value="1"/>
</dbReference>
<evidence type="ECO:0000256" key="5">
    <source>
        <dbReference type="ARBA" id="ARBA00022603"/>
    </source>
</evidence>
<name>A0A4R3LID0_9GAMM</name>
<protein>
    <recommendedName>
        <fullName evidence="4 8">Ribosomal RNA small subunit methyltransferase D</fullName>
        <ecNumber evidence="3 8">2.1.1.171</ecNumber>
    </recommendedName>
</protein>
<dbReference type="EC" id="2.1.1.171" evidence="3 8"/>
<evidence type="ECO:0000256" key="6">
    <source>
        <dbReference type="ARBA" id="ARBA00022679"/>
    </source>
</evidence>
<dbReference type="InterPro" id="IPR004398">
    <property type="entry name" value="RNA_MeTrfase_RsmD"/>
</dbReference>
<evidence type="ECO:0000256" key="1">
    <source>
        <dbReference type="ARBA" id="ARBA00002649"/>
    </source>
</evidence>
<comment type="function">
    <text evidence="1 8">Specifically methylates the guanine in position 966 of 16S rRNA in the assembled 30S particle.</text>
</comment>
<keyword evidence="8" id="KW-0949">S-adenosyl-L-methionine</keyword>
<dbReference type="Proteomes" id="UP000294599">
    <property type="component" value="Unassembled WGS sequence"/>
</dbReference>
<dbReference type="NCBIfam" id="TIGR00095">
    <property type="entry name" value="16S rRNA (guanine(966)-N(2))-methyltransferase RsmD"/>
    <property type="match status" value="1"/>
</dbReference>
<evidence type="ECO:0000256" key="4">
    <source>
        <dbReference type="ARBA" id="ARBA00013682"/>
    </source>
</evidence>
<dbReference type="PANTHER" id="PTHR43542:SF1">
    <property type="entry name" value="METHYLTRANSFERASE"/>
    <property type="match status" value="1"/>
</dbReference>
<organism evidence="9 10">
    <name type="scientific">Pseudofulvimonas gallinarii</name>
    <dbReference type="NCBI Taxonomy" id="634155"/>
    <lineage>
        <taxon>Bacteria</taxon>
        <taxon>Pseudomonadati</taxon>
        <taxon>Pseudomonadota</taxon>
        <taxon>Gammaproteobacteria</taxon>
        <taxon>Lysobacterales</taxon>
        <taxon>Rhodanobacteraceae</taxon>
        <taxon>Pseudofulvimonas</taxon>
    </lineage>
</organism>
<proteinExistence type="inferred from homology"/>
<dbReference type="GO" id="GO:0003676">
    <property type="term" value="F:nucleic acid binding"/>
    <property type="evidence" value="ECO:0007669"/>
    <property type="project" value="InterPro"/>
</dbReference>
<comment type="catalytic activity">
    <reaction evidence="7 8">
        <text>guanosine(966) in 16S rRNA + S-adenosyl-L-methionine = N(2)-methylguanosine(966) in 16S rRNA + S-adenosyl-L-homocysteine + H(+)</text>
        <dbReference type="Rhea" id="RHEA:23548"/>
        <dbReference type="Rhea" id="RHEA-COMP:10211"/>
        <dbReference type="Rhea" id="RHEA-COMP:10212"/>
        <dbReference type="ChEBI" id="CHEBI:15378"/>
        <dbReference type="ChEBI" id="CHEBI:57856"/>
        <dbReference type="ChEBI" id="CHEBI:59789"/>
        <dbReference type="ChEBI" id="CHEBI:74269"/>
        <dbReference type="ChEBI" id="CHEBI:74481"/>
        <dbReference type="EC" id="2.1.1.171"/>
    </reaction>
</comment>
<evidence type="ECO:0000256" key="2">
    <source>
        <dbReference type="ARBA" id="ARBA00005269"/>
    </source>
</evidence>
<evidence type="ECO:0000256" key="3">
    <source>
        <dbReference type="ARBA" id="ARBA00012141"/>
    </source>
</evidence>
<keyword evidence="10" id="KW-1185">Reference proteome</keyword>
<dbReference type="SUPFAM" id="SSF53335">
    <property type="entry name" value="S-adenosyl-L-methionine-dependent methyltransferases"/>
    <property type="match status" value="1"/>
</dbReference>
<reference evidence="9 10" key="1">
    <citation type="submission" date="2019-03" db="EMBL/GenBank/DDBJ databases">
        <title>Genomic Encyclopedia of Type Strains, Phase IV (KMG-IV): sequencing the most valuable type-strain genomes for metagenomic binning, comparative biology and taxonomic classification.</title>
        <authorList>
            <person name="Goeker M."/>
        </authorList>
    </citation>
    <scope>NUCLEOTIDE SEQUENCE [LARGE SCALE GENOMIC DNA]</scope>
    <source>
        <strain evidence="9 10">DSM 21944</strain>
    </source>
</reference>
<dbReference type="PROSITE" id="PS00092">
    <property type="entry name" value="N6_MTASE"/>
    <property type="match status" value="1"/>
</dbReference>
<evidence type="ECO:0000313" key="10">
    <source>
        <dbReference type="Proteomes" id="UP000294599"/>
    </source>
</evidence>
<dbReference type="Gene3D" id="3.40.50.150">
    <property type="entry name" value="Vaccinia Virus protein VP39"/>
    <property type="match status" value="1"/>
</dbReference>
<dbReference type="CDD" id="cd02440">
    <property type="entry name" value="AdoMet_MTases"/>
    <property type="match status" value="1"/>
</dbReference>
<comment type="caution">
    <text evidence="9">The sequence shown here is derived from an EMBL/GenBank/DDBJ whole genome shotgun (WGS) entry which is preliminary data.</text>
</comment>
<sequence>MLSPPMKTKRSTTSAATPGSVRIIAGEWRGRKLAVPDLPGLRPTPDRVRETLFNWLMPVSEGARCLDLFAGTGALGLEAASRGAAEVVLVERDRGAAAALRGHVTRLGAGQVRVECADALQWLDQPATSRFDVVFLDPPYGADLLAPAWRRLRDGGWLAPQAYVYAEWPAGQPSPIDLPPWRSGRAGQVAHALYRCLPATVPTGAGA</sequence>
<dbReference type="AlphaFoldDB" id="A0A4R3LID0"/>
<dbReference type="InterPro" id="IPR002052">
    <property type="entry name" value="DNA_methylase_N6_adenine_CS"/>
</dbReference>
<keyword evidence="5 8" id="KW-0489">Methyltransferase</keyword>
<keyword evidence="8" id="KW-0698">rRNA processing</keyword>
<dbReference type="EMBL" id="SMAF01000006">
    <property type="protein sequence ID" value="TCS99285.1"/>
    <property type="molecule type" value="Genomic_DNA"/>
</dbReference>
<gene>
    <name evidence="9" type="ORF">EDC25_106124</name>
</gene>
<keyword evidence="6 8" id="KW-0808">Transferase</keyword>
<evidence type="ECO:0000313" key="9">
    <source>
        <dbReference type="EMBL" id="TCS99285.1"/>
    </source>
</evidence>